<dbReference type="InterPro" id="IPR017896">
    <property type="entry name" value="4Fe4S_Fe-S-bd"/>
</dbReference>
<dbReference type="PANTHER" id="PTHR24960">
    <property type="entry name" value="PHOTOSYSTEM I IRON-SULFUR CENTER-RELATED"/>
    <property type="match status" value="1"/>
</dbReference>
<dbReference type="GO" id="GO:0051539">
    <property type="term" value="F:4 iron, 4 sulfur cluster binding"/>
    <property type="evidence" value="ECO:0007669"/>
    <property type="project" value="UniProtKB-KW"/>
</dbReference>
<feature type="domain" description="4Fe-4S ferredoxin-type" evidence="7">
    <location>
        <begin position="291"/>
        <end position="320"/>
    </location>
</feature>
<dbReference type="EMBL" id="QEFC01002300">
    <property type="protein sequence ID" value="KAE9453254.1"/>
    <property type="molecule type" value="Genomic_DNA"/>
</dbReference>
<dbReference type="Gene3D" id="3.30.70.20">
    <property type="match status" value="1"/>
</dbReference>
<accession>A0A6A4L9W8</accession>
<dbReference type="PROSITE" id="PS00198">
    <property type="entry name" value="4FE4S_FER_1"/>
    <property type="match status" value="1"/>
</dbReference>
<dbReference type="InterPro" id="IPR017900">
    <property type="entry name" value="4Fe4S_Fe_S_CS"/>
</dbReference>
<evidence type="ECO:0000256" key="5">
    <source>
        <dbReference type="ARBA" id="ARBA00023014"/>
    </source>
</evidence>
<feature type="domain" description="4Fe-4S ferredoxin-type" evidence="7">
    <location>
        <begin position="254"/>
        <end position="285"/>
    </location>
</feature>
<dbReference type="GO" id="GO:0046872">
    <property type="term" value="F:metal ion binding"/>
    <property type="evidence" value="ECO:0007669"/>
    <property type="project" value="UniProtKB-KW"/>
</dbReference>
<dbReference type="SUPFAM" id="SSF54862">
    <property type="entry name" value="4Fe-4S ferredoxins"/>
    <property type="match status" value="1"/>
</dbReference>
<keyword evidence="9" id="KW-1185">Reference proteome</keyword>
<organism evidence="8 9">
    <name type="scientific">Rhododendron williamsianum</name>
    <dbReference type="NCBI Taxonomy" id="262921"/>
    <lineage>
        <taxon>Eukaryota</taxon>
        <taxon>Viridiplantae</taxon>
        <taxon>Streptophyta</taxon>
        <taxon>Embryophyta</taxon>
        <taxon>Tracheophyta</taxon>
        <taxon>Spermatophyta</taxon>
        <taxon>Magnoliopsida</taxon>
        <taxon>eudicotyledons</taxon>
        <taxon>Gunneridae</taxon>
        <taxon>Pentapetalae</taxon>
        <taxon>asterids</taxon>
        <taxon>Ericales</taxon>
        <taxon>Ericaceae</taxon>
        <taxon>Ericoideae</taxon>
        <taxon>Rhodoreae</taxon>
        <taxon>Rhododendron</taxon>
    </lineage>
</organism>
<dbReference type="PROSITE" id="PS51379">
    <property type="entry name" value="4FE4S_FER_2"/>
    <property type="match status" value="2"/>
</dbReference>
<dbReference type="Pfam" id="PF25160">
    <property type="entry name" value="LdpA_Fe-S-bd"/>
    <property type="match status" value="1"/>
</dbReference>
<evidence type="ECO:0000313" key="8">
    <source>
        <dbReference type="EMBL" id="KAE9453254.1"/>
    </source>
</evidence>
<keyword evidence="1" id="KW-0004">4Fe-4S</keyword>
<evidence type="ECO:0000256" key="4">
    <source>
        <dbReference type="ARBA" id="ARBA00023004"/>
    </source>
</evidence>
<keyword evidence="2" id="KW-0479">Metal-binding</keyword>
<keyword evidence="3 6" id="KW-0732">Signal</keyword>
<dbReference type="OrthoDB" id="204405at2759"/>
<proteinExistence type="predicted"/>
<protein>
    <recommendedName>
        <fullName evidence="7">4Fe-4S ferredoxin-type domain-containing protein</fullName>
    </recommendedName>
</protein>
<evidence type="ECO:0000256" key="6">
    <source>
        <dbReference type="SAM" id="SignalP"/>
    </source>
</evidence>
<dbReference type="Pfam" id="PF24068">
    <property type="entry name" value="TPD1_C"/>
    <property type="match status" value="1"/>
</dbReference>
<sequence length="483" mass="52956">MAVRVVFFSLVIVTVMLCNLGLVFSENCTSRDITISQGEESSKGIPEFVVEIANICASNSSCAPSNIHLYCGNFASASEVNPEIFKRLSYDDCLVNGGKPLKDDHIIRFTYSNSFKYPLRFKFAKFSSLALLNYPTAATPSSTQNQQQKHKCLQKVKDLVKTVGIPSIATSPPVSLQRGNWVKLICGASFEDAVDIRNLSLVYTLAGVDCIDCAADASVVSAVNEGIEAARGIVPLRRPWVMISVNDDEDLHFRKAEFDPNDCPLDCSRPCEIVCPANAISLEGAAGILKEQGGVITERCYGCGRCLPVCPYDKIRAITYIRDVSATAELLRRDDVDAIEIHTSGRKTEPFKELWTGLGDSMGYIKIVAISLPHIGDSTISSMNMLYSIMQPNLHCFNLWQLDGRPMSGDIGRGATREAISFAVCLASDKDRPLDSRTNTNFNGIPEWLALIEDHPEYLLMALTEALALVGTVKCYDTNLYAS</sequence>
<dbReference type="InterPro" id="IPR021039">
    <property type="entry name" value="Fe-S-bd_prot_LdpA_C"/>
</dbReference>
<dbReference type="InterPro" id="IPR057431">
    <property type="entry name" value="LdpA_Fe-S-bd"/>
</dbReference>
<gene>
    <name evidence="8" type="ORF">C3L33_14830</name>
</gene>
<dbReference type="AlphaFoldDB" id="A0A6A4L9W8"/>
<evidence type="ECO:0000256" key="1">
    <source>
        <dbReference type="ARBA" id="ARBA00022485"/>
    </source>
</evidence>
<evidence type="ECO:0000259" key="7">
    <source>
        <dbReference type="PROSITE" id="PS51379"/>
    </source>
</evidence>
<name>A0A6A4L9W8_9ERIC</name>
<evidence type="ECO:0000313" key="9">
    <source>
        <dbReference type="Proteomes" id="UP000428333"/>
    </source>
</evidence>
<dbReference type="Pfam" id="PF12617">
    <property type="entry name" value="LdpA_C"/>
    <property type="match status" value="1"/>
</dbReference>
<feature type="signal peptide" evidence="6">
    <location>
        <begin position="1"/>
        <end position="25"/>
    </location>
</feature>
<evidence type="ECO:0000256" key="2">
    <source>
        <dbReference type="ARBA" id="ARBA00022723"/>
    </source>
</evidence>
<reference evidence="8 9" key="1">
    <citation type="journal article" date="2019" name="Genome Biol. Evol.">
        <title>The Rhododendron genome and chromosomal organization provide insight into shared whole-genome duplications across the heath family (Ericaceae).</title>
        <authorList>
            <person name="Soza V.L."/>
            <person name="Lindsley D."/>
            <person name="Waalkes A."/>
            <person name="Ramage E."/>
            <person name="Patwardhan R.P."/>
            <person name="Burton J.N."/>
            <person name="Adey A."/>
            <person name="Kumar A."/>
            <person name="Qiu R."/>
            <person name="Shendure J."/>
            <person name="Hall B."/>
        </authorList>
    </citation>
    <scope>NUCLEOTIDE SEQUENCE [LARGE SCALE GENOMIC DNA]</scope>
    <source>
        <strain evidence="8">RSF 1966-606</strain>
    </source>
</reference>
<keyword evidence="5" id="KW-0411">Iron-sulfur</keyword>
<dbReference type="InterPro" id="IPR050157">
    <property type="entry name" value="PSI_iron-sulfur_center"/>
</dbReference>
<keyword evidence="4" id="KW-0408">Iron</keyword>
<evidence type="ECO:0000256" key="3">
    <source>
        <dbReference type="ARBA" id="ARBA00022729"/>
    </source>
</evidence>
<dbReference type="PANTHER" id="PTHR24960:SF79">
    <property type="entry name" value="PHOTOSYSTEM I IRON-SULFUR CENTER"/>
    <property type="match status" value="1"/>
</dbReference>
<dbReference type="InterPro" id="IPR040361">
    <property type="entry name" value="TPD1"/>
</dbReference>
<feature type="non-terminal residue" evidence="8">
    <location>
        <position position="1"/>
    </location>
</feature>
<feature type="chain" id="PRO_5025455679" description="4Fe-4S ferredoxin-type domain-containing protein" evidence="6">
    <location>
        <begin position="26"/>
        <end position="483"/>
    </location>
</feature>
<comment type="caution">
    <text evidence="8">The sequence shown here is derived from an EMBL/GenBank/DDBJ whole genome shotgun (WGS) entry which is preliminary data.</text>
</comment>
<dbReference type="Proteomes" id="UP000428333">
    <property type="component" value="Linkage Group LG09"/>
</dbReference>